<dbReference type="InterPro" id="IPR000315">
    <property type="entry name" value="Znf_B-box"/>
</dbReference>
<dbReference type="AlphaFoldDB" id="A0A9Q0J143"/>
<evidence type="ECO:0000256" key="5">
    <source>
        <dbReference type="ARBA" id="ARBA00022833"/>
    </source>
</evidence>
<evidence type="ECO:0000256" key="3">
    <source>
        <dbReference type="ARBA" id="ARBA00022737"/>
    </source>
</evidence>
<keyword evidence="6" id="KW-0805">Transcription regulation</keyword>
<organism evidence="11 12">
    <name type="scientific">Turnera subulata</name>
    <dbReference type="NCBI Taxonomy" id="218843"/>
    <lineage>
        <taxon>Eukaryota</taxon>
        <taxon>Viridiplantae</taxon>
        <taxon>Streptophyta</taxon>
        <taxon>Embryophyta</taxon>
        <taxon>Tracheophyta</taxon>
        <taxon>Spermatophyta</taxon>
        <taxon>Magnoliopsida</taxon>
        <taxon>eudicotyledons</taxon>
        <taxon>Gunneridae</taxon>
        <taxon>Pentapetalae</taxon>
        <taxon>rosids</taxon>
        <taxon>fabids</taxon>
        <taxon>Malpighiales</taxon>
        <taxon>Passifloraceae</taxon>
        <taxon>Turnera</taxon>
    </lineage>
</organism>
<gene>
    <name evidence="11" type="ORF">Tsubulata_033280</name>
</gene>
<feature type="domain" description="B box-type" evidence="10">
    <location>
        <begin position="3"/>
        <end position="50"/>
    </location>
</feature>
<dbReference type="GO" id="GO:0009640">
    <property type="term" value="P:photomorphogenesis"/>
    <property type="evidence" value="ECO:0007669"/>
    <property type="project" value="TreeGrafter"/>
</dbReference>
<dbReference type="GO" id="GO:0008270">
    <property type="term" value="F:zinc ion binding"/>
    <property type="evidence" value="ECO:0007669"/>
    <property type="project" value="UniProtKB-KW"/>
</dbReference>
<evidence type="ECO:0000256" key="8">
    <source>
        <dbReference type="ARBA" id="ARBA00023242"/>
    </source>
</evidence>
<dbReference type="SMART" id="SM00336">
    <property type="entry name" value="BBOX"/>
    <property type="match status" value="2"/>
</dbReference>
<dbReference type="PROSITE" id="PS50119">
    <property type="entry name" value="ZF_BBOX"/>
    <property type="match status" value="2"/>
</dbReference>
<feature type="domain" description="B box-type" evidence="10">
    <location>
        <begin position="63"/>
        <end position="110"/>
    </location>
</feature>
<sequence>MKKMKIQCDVCEKAEAEVLCCADEAVLCSNCDAKVHTANKVSQKHQRVFFIKHPTYCSSSSPSHLPLCDACQERKGYVFCLEDRALLCKNCDVSTHAGNPYALSHQRFLISDTKVTLQSSSTEDDDNASSNKNHQYPARSTLLPMAMDFPSFECAVVEDKESMASMASDFEAAASTDETAATFPDGLQHFPTDQQEQQPHWPILDDIYNLQDFSFYEFSEVGSTSKD</sequence>
<keyword evidence="7" id="KW-0804">Transcription</keyword>
<evidence type="ECO:0000256" key="2">
    <source>
        <dbReference type="ARBA" id="ARBA00022723"/>
    </source>
</evidence>
<keyword evidence="3" id="KW-0677">Repeat</keyword>
<dbReference type="InterPro" id="IPR049808">
    <property type="entry name" value="CONSTANS-like_Bbox1"/>
</dbReference>
<name>A0A9Q0J143_9ROSI</name>
<reference evidence="11" key="2">
    <citation type="journal article" date="2023" name="Plants (Basel)">
        <title>Annotation of the Turnera subulata (Passifloraceae) Draft Genome Reveals the S-Locus Evolved after the Divergence of Turneroideae from Passifloroideae in a Stepwise Manner.</title>
        <authorList>
            <person name="Henning P.M."/>
            <person name="Roalson E.H."/>
            <person name="Mir W."/>
            <person name="McCubbin A.G."/>
            <person name="Shore J.S."/>
        </authorList>
    </citation>
    <scope>NUCLEOTIDE SEQUENCE</scope>
    <source>
        <strain evidence="11">F60SS</strain>
    </source>
</reference>
<evidence type="ECO:0000259" key="10">
    <source>
        <dbReference type="PROSITE" id="PS50119"/>
    </source>
</evidence>
<evidence type="ECO:0000256" key="9">
    <source>
        <dbReference type="PROSITE-ProRule" id="PRU00024"/>
    </source>
</evidence>
<evidence type="ECO:0000256" key="1">
    <source>
        <dbReference type="ARBA" id="ARBA00004123"/>
    </source>
</evidence>
<reference evidence="11" key="1">
    <citation type="submission" date="2022-02" db="EMBL/GenBank/DDBJ databases">
        <authorList>
            <person name="Henning P.M."/>
            <person name="McCubbin A.G."/>
            <person name="Shore J.S."/>
        </authorList>
    </citation>
    <scope>NUCLEOTIDE SEQUENCE</scope>
    <source>
        <strain evidence="11">F60SS</strain>
        <tissue evidence="11">Leaves</tissue>
    </source>
</reference>
<dbReference type="OrthoDB" id="153872at2759"/>
<keyword evidence="8" id="KW-0539">Nucleus</keyword>
<dbReference type="InterPro" id="IPR051979">
    <property type="entry name" value="B-box_zinc_finger"/>
</dbReference>
<evidence type="ECO:0000313" key="12">
    <source>
        <dbReference type="Proteomes" id="UP001141552"/>
    </source>
</evidence>
<protein>
    <recommendedName>
        <fullName evidence="10">B box-type domain-containing protein</fullName>
    </recommendedName>
</protein>
<keyword evidence="4 9" id="KW-0863">Zinc-finger</keyword>
<accession>A0A9Q0J143</accession>
<evidence type="ECO:0000256" key="4">
    <source>
        <dbReference type="ARBA" id="ARBA00022771"/>
    </source>
</evidence>
<evidence type="ECO:0000256" key="7">
    <source>
        <dbReference type="ARBA" id="ARBA00023163"/>
    </source>
</evidence>
<comment type="caution">
    <text evidence="11">The sequence shown here is derived from an EMBL/GenBank/DDBJ whole genome shotgun (WGS) entry which is preliminary data.</text>
</comment>
<dbReference type="PANTHER" id="PTHR31832">
    <property type="entry name" value="B-BOX ZINC FINGER PROTEIN 22"/>
    <property type="match status" value="1"/>
</dbReference>
<comment type="subcellular location">
    <subcellularLocation>
        <location evidence="1">Nucleus</location>
    </subcellularLocation>
</comment>
<dbReference type="Gene3D" id="3.30.160.60">
    <property type="entry name" value="Classic Zinc Finger"/>
    <property type="match status" value="1"/>
</dbReference>
<keyword evidence="5" id="KW-0862">Zinc</keyword>
<evidence type="ECO:0000313" key="11">
    <source>
        <dbReference type="EMBL" id="KAJ4824414.1"/>
    </source>
</evidence>
<keyword evidence="2" id="KW-0479">Metal-binding</keyword>
<proteinExistence type="predicted"/>
<dbReference type="PANTHER" id="PTHR31832:SF63">
    <property type="entry name" value="B-BOX ZINC FINGER PROTEIN 23"/>
    <property type="match status" value="1"/>
</dbReference>
<dbReference type="GO" id="GO:0005634">
    <property type="term" value="C:nucleus"/>
    <property type="evidence" value="ECO:0007669"/>
    <property type="project" value="UniProtKB-SubCell"/>
</dbReference>
<dbReference type="Proteomes" id="UP001141552">
    <property type="component" value="Unassembled WGS sequence"/>
</dbReference>
<dbReference type="CDD" id="cd19821">
    <property type="entry name" value="Bbox1_BBX-like"/>
    <property type="match status" value="2"/>
</dbReference>
<dbReference type="EMBL" id="JAKUCV010007194">
    <property type="protein sequence ID" value="KAJ4824414.1"/>
    <property type="molecule type" value="Genomic_DNA"/>
</dbReference>
<dbReference type="GO" id="GO:0006355">
    <property type="term" value="P:regulation of DNA-templated transcription"/>
    <property type="evidence" value="ECO:0007669"/>
    <property type="project" value="TreeGrafter"/>
</dbReference>
<dbReference type="Pfam" id="PF00643">
    <property type="entry name" value="zf-B_box"/>
    <property type="match status" value="1"/>
</dbReference>
<keyword evidence="12" id="KW-1185">Reference proteome</keyword>
<evidence type="ECO:0000256" key="6">
    <source>
        <dbReference type="ARBA" id="ARBA00023015"/>
    </source>
</evidence>